<feature type="transmembrane region" description="Helical" evidence="2">
    <location>
        <begin position="422"/>
        <end position="448"/>
    </location>
</feature>
<keyword evidence="5" id="KW-1185">Reference proteome</keyword>
<dbReference type="NCBIfam" id="TIGR01760">
    <property type="entry name" value="tape_meas_TP901"/>
    <property type="match status" value="1"/>
</dbReference>
<keyword evidence="1" id="KW-1188">Viral release from host cell</keyword>
<feature type="transmembrane region" description="Helical" evidence="2">
    <location>
        <begin position="385"/>
        <end position="410"/>
    </location>
</feature>
<name>A0ABU0ACN0_9BACI</name>
<keyword evidence="2" id="KW-0472">Membrane</keyword>
<organism evidence="4 5">
    <name type="scientific">Cytobacillus purgationiresistens</name>
    <dbReference type="NCBI Taxonomy" id="863449"/>
    <lineage>
        <taxon>Bacteria</taxon>
        <taxon>Bacillati</taxon>
        <taxon>Bacillota</taxon>
        <taxon>Bacilli</taxon>
        <taxon>Bacillales</taxon>
        <taxon>Bacillaceae</taxon>
        <taxon>Cytobacillus</taxon>
    </lineage>
</organism>
<comment type="caution">
    <text evidence="4">The sequence shown here is derived from an EMBL/GenBank/DDBJ whole genome shotgun (WGS) entry which is preliminary data.</text>
</comment>
<dbReference type="PANTHER" id="PTHR37813">
    <property type="entry name" value="FELS-2 PROPHAGE PROTEIN"/>
    <property type="match status" value="1"/>
</dbReference>
<dbReference type="PANTHER" id="PTHR37813:SF1">
    <property type="entry name" value="FELS-2 PROPHAGE PROTEIN"/>
    <property type="match status" value="1"/>
</dbReference>
<evidence type="ECO:0000256" key="1">
    <source>
        <dbReference type="ARBA" id="ARBA00022612"/>
    </source>
</evidence>
<keyword evidence="2" id="KW-1133">Transmembrane helix</keyword>
<feature type="domain" description="Phage tail tape measure protein" evidence="3">
    <location>
        <begin position="94"/>
        <end position="292"/>
    </location>
</feature>
<sequence length="808" mass="86105">MSTANITGVINKIAVEIESFDLVLKYFNENVNKNLTLVGERFKQVGATLSSSITAPLKNIGASAINLGMEFEAAMSKVAGVTGASGSEMEAFEEKARKLGTTTQYSAAEAAGAFSDMALAGWETGDMLSGIDAVMALASASGAELAAVSSQMKDGMTAFGLSAQDSGKYADLLAAASQDANINLASLSESMQVAAPAAGSLGYSVEDTAAALALMGKSGIEGSEAGNALASMMTGLGKPTEAAKGIMDKFGISLKNNDGTMKTFDEVMQDLRGSFSELDDSQKEAYATTLFGEDAMAGALAVINASEEDYLKLSSAINESEGAAKSMGDTMNDNLASRLENMKSAFHEVGLVIYDTLQPALEILVDFGKKVAETFSSMNPNIQTFIIVLAGIVGAIGPILVGIGALLLLFGKLSAVCFSLGITMAAAFWWVIAIIAALAAIVAVVVYWEEIKVFFMEMFAILKQFFSETWEAIKIKTFEVWAAIKEFLVLAWQSIMETVIAIWSSIFEFFVSVWTRISESVSLFVAGFAAILMEGWNFITEATAAIWNWIKELILVIWKSILAGVSQIVQSISSFLTNSWNVIASTASAVWTWIKSILITVWNSIKEVSISVWNTIKNAMVTTWNTLKSTAATVWNGLKTTIMLPVNYIKDNVGNAFQGMKTTALNAWEGLKSGMRTVINGIIKLINRFINGFNSPAKLLNMIPGVNLPFIPTIPQLATGGKLFGSGMAIVGEAGPELVQKSGSSVKVTPLSSQEKTGGISRALGGALELNLNLSNNIEGREAGRSLYKIITEFQEMEKGRMVAIGRA</sequence>
<dbReference type="InterPro" id="IPR010090">
    <property type="entry name" value="Phage_tape_meas"/>
</dbReference>
<proteinExistence type="predicted"/>
<reference evidence="4 5" key="1">
    <citation type="submission" date="2023-07" db="EMBL/GenBank/DDBJ databases">
        <title>Genomic Encyclopedia of Type Strains, Phase IV (KMG-IV): sequencing the most valuable type-strain genomes for metagenomic binning, comparative biology and taxonomic classification.</title>
        <authorList>
            <person name="Goeker M."/>
        </authorList>
    </citation>
    <scope>NUCLEOTIDE SEQUENCE [LARGE SCALE GENOMIC DNA]</scope>
    <source>
        <strain evidence="4 5">DSM 23494</strain>
    </source>
</reference>
<evidence type="ECO:0000313" key="4">
    <source>
        <dbReference type="EMBL" id="MDQ0269011.1"/>
    </source>
</evidence>
<evidence type="ECO:0000259" key="3">
    <source>
        <dbReference type="Pfam" id="PF10145"/>
    </source>
</evidence>
<dbReference type="RefSeq" id="WP_307472240.1">
    <property type="nucleotide sequence ID" value="NZ_JAUSUB010000003.1"/>
</dbReference>
<evidence type="ECO:0000313" key="5">
    <source>
        <dbReference type="Proteomes" id="UP001238088"/>
    </source>
</evidence>
<keyword evidence="2" id="KW-0812">Transmembrane</keyword>
<dbReference type="Proteomes" id="UP001238088">
    <property type="component" value="Unassembled WGS sequence"/>
</dbReference>
<dbReference type="EMBL" id="JAUSUB010000003">
    <property type="protein sequence ID" value="MDQ0269011.1"/>
    <property type="molecule type" value="Genomic_DNA"/>
</dbReference>
<protein>
    <submittedName>
        <fullName evidence="4">TP901 family phage tail tape measure protein</fullName>
    </submittedName>
</protein>
<evidence type="ECO:0000256" key="2">
    <source>
        <dbReference type="SAM" id="Phobius"/>
    </source>
</evidence>
<gene>
    <name evidence="4" type="ORF">J2S17_000881</name>
</gene>
<dbReference type="Pfam" id="PF10145">
    <property type="entry name" value="PhageMin_Tail"/>
    <property type="match status" value="1"/>
</dbReference>
<accession>A0ABU0ACN0</accession>
<dbReference type="Gene3D" id="1.20.120.20">
    <property type="entry name" value="Apolipoprotein"/>
    <property type="match status" value="1"/>
</dbReference>